<dbReference type="EMBL" id="JAUIQD010000007">
    <property type="protein sequence ID" value="KAK3343622.1"/>
    <property type="molecule type" value="Genomic_DNA"/>
</dbReference>
<accession>A0AAJ0M9I8</accession>
<organism evidence="1 2">
    <name type="scientific">Lasiosphaeria hispida</name>
    <dbReference type="NCBI Taxonomy" id="260671"/>
    <lineage>
        <taxon>Eukaryota</taxon>
        <taxon>Fungi</taxon>
        <taxon>Dikarya</taxon>
        <taxon>Ascomycota</taxon>
        <taxon>Pezizomycotina</taxon>
        <taxon>Sordariomycetes</taxon>
        <taxon>Sordariomycetidae</taxon>
        <taxon>Sordariales</taxon>
        <taxon>Lasiosphaeriaceae</taxon>
        <taxon>Lasiosphaeria</taxon>
    </lineage>
</organism>
<reference evidence="1" key="2">
    <citation type="submission" date="2023-06" db="EMBL/GenBank/DDBJ databases">
        <authorList>
            <consortium name="Lawrence Berkeley National Laboratory"/>
            <person name="Haridas S."/>
            <person name="Hensen N."/>
            <person name="Bonometti L."/>
            <person name="Westerberg I."/>
            <person name="Brannstrom I.O."/>
            <person name="Guillou S."/>
            <person name="Cros-Aarteil S."/>
            <person name="Calhoun S."/>
            <person name="Kuo A."/>
            <person name="Mondo S."/>
            <person name="Pangilinan J."/>
            <person name="Riley R."/>
            <person name="Labutti K."/>
            <person name="Andreopoulos B."/>
            <person name="Lipzen A."/>
            <person name="Chen C."/>
            <person name="Yanf M."/>
            <person name="Daum C."/>
            <person name="Ng V."/>
            <person name="Clum A."/>
            <person name="Steindorff A."/>
            <person name="Ohm R."/>
            <person name="Martin F."/>
            <person name="Silar P."/>
            <person name="Natvig D."/>
            <person name="Lalanne C."/>
            <person name="Gautier V."/>
            <person name="Ament-Velasquez S.L."/>
            <person name="Kruys A."/>
            <person name="Hutchinson M.I."/>
            <person name="Powell A.J."/>
            <person name="Barry K."/>
            <person name="Miller A.N."/>
            <person name="Grigoriev I.V."/>
            <person name="Debuchy R."/>
            <person name="Gladieux P."/>
            <person name="Thoren M.H."/>
            <person name="Johannesson H."/>
        </authorList>
    </citation>
    <scope>NUCLEOTIDE SEQUENCE</scope>
    <source>
        <strain evidence="1">CBS 955.72</strain>
    </source>
</reference>
<dbReference type="Proteomes" id="UP001275084">
    <property type="component" value="Unassembled WGS sequence"/>
</dbReference>
<comment type="caution">
    <text evidence="1">The sequence shown here is derived from an EMBL/GenBank/DDBJ whole genome shotgun (WGS) entry which is preliminary data.</text>
</comment>
<keyword evidence="2" id="KW-1185">Reference proteome</keyword>
<dbReference type="AlphaFoldDB" id="A0AAJ0M9I8"/>
<sequence>FPGHSGQFYDEDRVFTIDNSLRESLLTKPMPTGEDLLRFGLFLCPDCIGVVWLMGFVTVELPHTDEVTFATRLSNTPQTYDNSPCEILYHNGLVTLEELARKKRPTPKLSVTERVEDDTDYVEQQGLLRPGCMISSIKDDGTTSEATAGIIVERNGEQRLTCSWHVWEELANTNKTVTLGDDTPASRKLFRAYSGNTRSPIGHVVERVGKTDIALMKLDDGVKFQNVFFNGHKPRRLIHHHHLSLGHDKLEADGFTTGVQSFICWGARVQGKREPSAPHPIIDIPPEKDHFLPIPGAAYVECDQGIYSVDEDVMFSPPYMRRRAVGAVLVRHNMWIKDEERFLGIKATRARGEVVAMLHLSDLKHRFDTSGRVWIYADSFSPLIKAGWTVV</sequence>
<proteinExistence type="predicted"/>
<name>A0AAJ0M9I8_9PEZI</name>
<reference evidence="1" key="1">
    <citation type="journal article" date="2023" name="Mol. Phylogenet. Evol.">
        <title>Genome-scale phylogeny and comparative genomics of the fungal order Sordariales.</title>
        <authorList>
            <person name="Hensen N."/>
            <person name="Bonometti L."/>
            <person name="Westerberg I."/>
            <person name="Brannstrom I.O."/>
            <person name="Guillou S."/>
            <person name="Cros-Aarteil S."/>
            <person name="Calhoun S."/>
            <person name="Haridas S."/>
            <person name="Kuo A."/>
            <person name="Mondo S."/>
            <person name="Pangilinan J."/>
            <person name="Riley R."/>
            <person name="LaButti K."/>
            <person name="Andreopoulos B."/>
            <person name="Lipzen A."/>
            <person name="Chen C."/>
            <person name="Yan M."/>
            <person name="Daum C."/>
            <person name="Ng V."/>
            <person name="Clum A."/>
            <person name="Steindorff A."/>
            <person name="Ohm R.A."/>
            <person name="Martin F."/>
            <person name="Silar P."/>
            <person name="Natvig D.O."/>
            <person name="Lalanne C."/>
            <person name="Gautier V."/>
            <person name="Ament-Velasquez S.L."/>
            <person name="Kruys A."/>
            <person name="Hutchinson M.I."/>
            <person name="Powell A.J."/>
            <person name="Barry K."/>
            <person name="Miller A.N."/>
            <person name="Grigoriev I.V."/>
            <person name="Debuchy R."/>
            <person name="Gladieux P."/>
            <person name="Hiltunen Thoren M."/>
            <person name="Johannesson H."/>
        </authorList>
    </citation>
    <scope>NUCLEOTIDE SEQUENCE</scope>
    <source>
        <strain evidence="1">CBS 955.72</strain>
    </source>
</reference>
<protein>
    <submittedName>
        <fullName evidence="1">Uncharacterized protein</fullName>
    </submittedName>
</protein>
<feature type="non-terminal residue" evidence="1">
    <location>
        <position position="391"/>
    </location>
</feature>
<evidence type="ECO:0000313" key="2">
    <source>
        <dbReference type="Proteomes" id="UP001275084"/>
    </source>
</evidence>
<gene>
    <name evidence="1" type="ORF">B0T25DRAFT_434764</name>
</gene>
<feature type="non-terminal residue" evidence="1">
    <location>
        <position position="1"/>
    </location>
</feature>
<evidence type="ECO:0000313" key="1">
    <source>
        <dbReference type="EMBL" id="KAK3343622.1"/>
    </source>
</evidence>